<evidence type="ECO:0000256" key="2">
    <source>
        <dbReference type="ARBA" id="ARBA00022679"/>
    </source>
</evidence>
<dbReference type="EC" id="2.4.2.52" evidence="5"/>
<dbReference type="PANTHER" id="PTHR30201">
    <property type="entry name" value="TRIPHOSPHORIBOSYL-DEPHOSPHO-COA SYNTHASE"/>
    <property type="match status" value="1"/>
</dbReference>
<protein>
    <recommendedName>
        <fullName evidence="5">Probable 2-(5''-triphosphoribosyl)-3'-dephosphocoenzyme-A synthase</fullName>
        <shortName evidence="5">2-(5''-triphosphoribosyl)-3'-dephospho-CoA synthase</shortName>
        <ecNumber evidence="5">2.4.2.52</ecNumber>
    </recommendedName>
</protein>
<dbReference type="PANTHER" id="PTHR30201:SF2">
    <property type="entry name" value="2-(5''-TRIPHOSPHORIBOSYL)-3'-DEPHOSPHOCOENZYME-A SYNTHASE"/>
    <property type="match status" value="1"/>
</dbReference>
<evidence type="ECO:0000256" key="1">
    <source>
        <dbReference type="ARBA" id="ARBA00001210"/>
    </source>
</evidence>
<evidence type="ECO:0000256" key="5">
    <source>
        <dbReference type="HAMAP-Rule" id="MF_00397"/>
    </source>
</evidence>
<keyword evidence="3 5" id="KW-0547">Nucleotide-binding</keyword>
<sequence>MTEYLSQQIAGIAIKALLYEVSLSPKPGLVDRFSNGAHQDMDFFTFIDSIQSLAPFFNEYVLIGYRHNDVLPSLFSKLRTVGIQAEKSMLAATNQVNTHKGANFSFAVLLGATGFYLQNHQLPLTEKDSKNILMIVTEMTKDLIQKDFTDLHQKRVLSYGEKLYLEKKITGIRGEVSKGFPTLSTLLLPFLRRPTKESKNITLLRGLILLMSTVEDGNILHRGGFDAWRQVQKESQQLFEMELDADDFLKTLQDYDKKMTQKNLSPGGAADLLGLGLYFAFLENIF</sequence>
<name>A0ABZ2SNQ5_9ENTE</name>
<dbReference type="RefSeq" id="WP_207940455.1">
    <property type="nucleotide sequence ID" value="NZ_CP147251.1"/>
</dbReference>
<proteinExistence type="inferred from homology"/>
<accession>A0ABZ2SNQ5</accession>
<keyword evidence="2 5" id="KW-0808">Transferase</keyword>
<dbReference type="InterPro" id="IPR017551">
    <property type="entry name" value="TriPribosyl-deP-CoA_syn_CitG"/>
</dbReference>
<dbReference type="InterPro" id="IPR002736">
    <property type="entry name" value="CitG"/>
</dbReference>
<dbReference type="NCBIfam" id="TIGR03125">
    <property type="entry name" value="citrate_citG"/>
    <property type="match status" value="1"/>
</dbReference>
<dbReference type="EMBL" id="CP147251">
    <property type="protein sequence ID" value="WYJ77415.1"/>
    <property type="molecule type" value="Genomic_DNA"/>
</dbReference>
<dbReference type="Pfam" id="PF01874">
    <property type="entry name" value="CitG"/>
    <property type="match status" value="1"/>
</dbReference>
<comment type="catalytic activity">
    <reaction evidence="1 5">
        <text>3'-dephospho-CoA + ATP = 2'-(5''-triphospho-alpha-D-ribosyl)-3'-dephospho-CoA + adenine</text>
        <dbReference type="Rhea" id="RHEA:15117"/>
        <dbReference type="ChEBI" id="CHEBI:16708"/>
        <dbReference type="ChEBI" id="CHEBI:30616"/>
        <dbReference type="ChEBI" id="CHEBI:57328"/>
        <dbReference type="ChEBI" id="CHEBI:61378"/>
        <dbReference type="EC" id="2.4.2.52"/>
    </reaction>
</comment>
<keyword evidence="7" id="KW-1185">Reference proteome</keyword>
<dbReference type="Gene3D" id="1.10.4200.10">
    <property type="entry name" value="Triphosphoribosyl-dephospho-CoA protein"/>
    <property type="match status" value="1"/>
</dbReference>
<evidence type="ECO:0000313" key="6">
    <source>
        <dbReference type="EMBL" id="WYJ77415.1"/>
    </source>
</evidence>
<reference evidence="6 7" key="2">
    <citation type="submission" date="2024-03" db="EMBL/GenBank/DDBJ databases">
        <title>The Genome Sequence of Enterococcus sp. DIV2402.</title>
        <authorList>
            <consortium name="The Broad Institute Genomics Platform"/>
            <consortium name="The Broad Institute Microbial Omics Core"/>
            <consortium name="The Broad Institute Genomic Center for Infectious Diseases"/>
            <person name="Earl A."/>
            <person name="Manson A."/>
            <person name="Gilmore M."/>
            <person name="Schwartman J."/>
            <person name="Shea T."/>
            <person name="Abouelleil A."/>
            <person name="Cao P."/>
            <person name="Chapman S."/>
            <person name="Cusick C."/>
            <person name="Young S."/>
            <person name="Neafsey D."/>
            <person name="Nusbaum C."/>
            <person name="Birren B."/>
        </authorList>
    </citation>
    <scope>NUCLEOTIDE SEQUENCE [LARGE SCALE GENOMIC DNA]</scope>
    <source>
        <strain evidence="6 7">DIV2402</strain>
    </source>
</reference>
<dbReference type="HAMAP" id="MF_00397">
    <property type="entry name" value="CitG"/>
    <property type="match status" value="1"/>
</dbReference>
<evidence type="ECO:0000256" key="3">
    <source>
        <dbReference type="ARBA" id="ARBA00022741"/>
    </source>
</evidence>
<gene>
    <name evidence="5" type="primary">citG</name>
    <name evidence="6" type="ORF">DOK78_002053</name>
</gene>
<keyword evidence="4 5" id="KW-0067">ATP-binding</keyword>
<dbReference type="Proteomes" id="UP000664701">
    <property type="component" value="Chromosome"/>
</dbReference>
<evidence type="ECO:0000313" key="7">
    <source>
        <dbReference type="Proteomes" id="UP000664701"/>
    </source>
</evidence>
<evidence type="ECO:0000256" key="4">
    <source>
        <dbReference type="ARBA" id="ARBA00022840"/>
    </source>
</evidence>
<comment type="similarity">
    <text evidence="5">Belongs to the CitG/MdcB family.</text>
</comment>
<organism evidence="6 7">
    <name type="scientific">Candidatus Enterococcus lowellii</name>
    <dbReference type="NCBI Taxonomy" id="2230877"/>
    <lineage>
        <taxon>Bacteria</taxon>
        <taxon>Bacillati</taxon>
        <taxon>Bacillota</taxon>
        <taxon>Bacilli</taxon>
        <taxon>Lactobacillales</taxon>
        <taxon>Enterococcaceae</taxon>
        <taxon>Enterococcus</taxon>
    </lineage>
</organism>
<reference evidence="6 7" key="1">
    <citation type="submission" date="2021-03" db="EMBL/GenBank/DDBJ databases">
        <authorList>
            <person name="Gilmore M.S."/>
            <person name="Schwartzman J."/>
            <person name="Van Tyne D."/>
            <person name="Martin M."/>
            <person name="Earl A.M."/>
            <person name="Manson A.L."/>
            <person name="Straub T."/>
            <person name="Salamzade R."/>
            <person name="Saavedra J."/>
            <person name="Lebreton F."/>
            <person name="Prichula J."/>
            <person name="Schaufler K."/>
            <person name="Gaca A."/>
            <person name="Sgardioli B."/>
            <person name="Wagenaar J."/>
            <person name="Strong T."/>
        </authorList>
    </citation>
    <scope>NUCLEOTIDE SEQUENCE [LARGE SCALE GENOMIC DNA]</scope>
    <source>
        <strain evidence="6 7">DIV2402</strain>
    </source>
</reference>